<feature type="region of interest" description="Disordered" evidence="1">
    <location>
        <begin position="14"/>
        <end position="92"/>
    </location>
</feature>
<accession>A0A9P7FT09</accession>
<feature type="compositionally biased region" description="Basic and acidic residues" evidence="1">
    <location>
        <begin position="14"/>
        <end position="23"/>
    </location>
</feature>
<keyword evidence="3" id="KW-1185">Reference proteome</keyword>
<evidence type="ECO:0000256" key="1">
    <source>
        <dbReference type="SAM" id="MobiDB-lite"/>
    </source>
</evidence>
<gene>
    <name evidence="2" type="ORF">H0H81_002091</name>
</gene>
<dbReference type="Proteomes" id="UP000717328">
    <property type="component" value="Unassembled WGS sequence"/>
</dbReference>
<reference evidence="2" key="1">
    <citation type="submission" date="2021-02" db="EMBL/GenBank/DDBJ databases">
        <authorList>
            <person name="Nieuwenhuis M."/>
            <person name="Van De Peppel L.J.J."/>
        </authorList>
    </citation>
    <scope>NUCLEOTIDE SEQUENCE</scope>
    <source>
        <strain evidence="2">D49</strain>
    </source>
</reference>
<organism evidence="2 3">
    <name type="scientific">Sphagnurus paluster</name>
    <dbReference type="NCBI Taxonomy" id="117069"/>
    <lineage>
        <taxon>Eukaryota</taxon>
        <taxon>Fungi</taxon>
        <taxon>Dikarya</taxon>
        <taxon>Basidiomycota</taxon>
        <taxon>Agaricomycotina</taxon>
        <taxon>Agaricomycetes</taxon>
        <taxon>Agaricomycetidae</taxon>
        <taxon>Agaricales</taxon>
        <taxon>Tricholomatineae</taxon>
        <taxon>Lyophyllaceae</taxon>
        <taxon>Sphagnurus</taxon>
    </lineage>
</organism>
<protein>
    <submittedName>
        <fullName evidence="2">Uncharacterized protein</fullName>
    </submittedName>
</protein>
<comment type="caution">
    <text evidence="2">The sequence shown here is derived from an EMBL/GenBank/DDBJ whole genome shotgun (WGS) entry which is preliminary data.</text>
</comment>
<evidence type="ECO:0000313" key="2">
    <source>
        <dbReference type="EMBL" id="KAG5638057.1"/>
    </source>
</evidence>
<proteinExistence type="predicted"/>
<name>A0A9P7FT09_9AGAR</name>
<evidence type="ECO:0000313" key="3">
    <source>
        <dbReference type="Proteomes" id="UP000717328"/>
    </source>
</evidence>
<feature type="compositionally biased region" description="Low complexity" evidence="1">
    <location>
        <begin position="39"/>
        <end position="52"/>
    </location>
</feature>
<reference evidence="2" key="2">
    <citation type="submission" date="2021-10" db="EMBL/GenBank/DDBJ databases">
        <title>Phylogenomics reveals ancestral predisposition of the termite-cultivated fungus Termitomyces towards a domesticated lifestyle.</title>
        <authorList>
            <person name="Auxier B."/>
            <person name="Grum-Grzhimaylo A."/>
            <person name="Cardenas M.E."/>
            <person name="Lodge J.D."/>
            <person name="Laessoe T."/>
            <person name="Pedersen O."/>
            <person name="Smith M.E."/>
            <person name="Kuyper T.W."/>
            <person name="Franco-Molano E.A."/>
            <person name="Baroni T.J."/>
            <person name="Aanen D.K."/>
        </authorList>
    </citation>
    <scope>NUCLEOTIDE SEQUENCE</scope>
    <source>
        <strain evidence="2">D49</strain>
    </source>
</reference>
<dbReference type="EMBL" id="JABCKI010005785">
    <property type="protein sequence ID" value="KAG5638057.1"/>
    <property type="molecule type" value="Genomic_DNA"/>
</dbReference>
<feature type="compositionally biased region" description="Polar residues" evidence="1">
    <location>
        <begin position="27"/>
        <end position="38"/>
    </location>
</feature>
<dbReference type="AlphaFoldDB" id="A0A9P7FT09"/>
<sequence length="92" mass="9527">MSGTHDLLVAERAAAEAAKRKAEQGMFDSNQTQGQQPSMDMGGTPMTDDTMTAASNLGGNMPGMGMAAQEKSMGKKPMRKNEGQMGSGMGGL</sequence>